<comment type="caution">
    <text evidence="1">The sequence shown here is derived from an EMBL/GenBank/DDBJ whole genome shotgun (WGS) entry which is preliminary data.</text>
</comment>
<gene>
    <name evidence="1" type="ORF">TNCV_4886631</name>
</gene>
<accession>A0A8X6RN19</accession>
<sequence length="79" mass="8699">MTPDDDVGDGERVVLLPEIIGEKHFLESLPLRSQIDSSRKGHARGPFEGTGWKQRAKTCSVCARNYDHKSSGRPDSCTA</sequence>
<dbReference type="Proteomes" id="UP000887159">
    <property type="component" value="Unassembled WGS sequence"/>
</dbReference>
<evidence type="ECO:0000313" key="1">
    <source>
        <dbReference type="EMBL" id="GFX95737.1"/>
    </source>
</evidence>
<evidence type="ECO:0000313" key="2">
    <source>
        <dbReference type="Proteomes" id="UP000887159"/>
    </source>
</evidence>
<dbReference type="EMBL" id="BMAU01021188">
    <property type="protein sequence ID" value="GFX95737.1"/>
    <property type="molecule type" value="Genomic_DNA"/>
</dbReference>
<dbReference type="AlphaFoldDB" id="A0A8X6RN19"/>
<organism evidence="1 2">
    <name type="scientific">Trichonephila clavipes</name>
    <name type="common">Golden silk orbweaver</name>
    <name type="synonym">Nephila clavipes</name>
    <dbReference type="NCBI Taxonomy" id="2585209"/>
    <lineage>
        <taxon>Eukaryota</taxon>
        <taxon>Metazoa</taxon>
        <taxon>Ecdysozoa</taxon>
        <taxon>Arthropoda</taxon>
        <taxon>Chelicerata</taxon>
        <taxon>Arachnida</taxon>
        <taxon>Araneae</taxon>
        <taxon>Araneomorphae</taxon>
        <taxon>Entelegynae</taxon>
        <taxon>Araneoidea</taxon>
        <taxon>Nephilidae</taxon>
        <taxon>Trichonephila</taxon>
    </lineage>
</organism>
<reference evidence="1" key="1">
    <citation type="submission" date="2020-08" db="EMBL/GenBank/DDBJ databases">
        <title>Multicomponent nature underlies the extraordinary mechanical properties of spider dragline silk.</title>
        <authorList>
            <person name="Kono N."/>
            <person name="Nakamura H."/>
            <person name="Mori M."/>
            <person name="Yoshida Y."/>
            <person name="Ohtoshi R."/>
            <person name="Malay A.D."/>
            <person name="Moran D.A.P."/>
            <person name="Tomita M."/>
            <person name="Numata K."/>
            <person name="Arakawa K."/>
        </authorList>
    </citation>
    <scope>NUCLEOTIDE SEQUENCE</scope>
</reference>
<name>A0A8X6RN19_TRICX</name>
<protein>
    <submittedName>
        <fullName evidence="1">Uncharacterized protein</fullName>
    </submittedName>
</protein>
<proteinExistence type="predicted"/>
<keyword evidence="2" id="KW-1185">Reference proteome</keyword>